<keyword evidence="1" id="KW-1185">Reference proteome</keyword>
<reference evidence="2" key="1">
    <citation type="submission" date="2022-11" db="UniProtKB">
        <authorList>
            <consortium name="WormBaseParasite"/>
        </authorList>
    </citation>
    <scope>IDENTIFICATION</scope>
</reference>
<evidence type="ECO:0000313" key="2">
    <source>
        <dbReference type="WBParaSite" id="PgR092_g036_t01"/>
    </source>
</evidence>
<dbReference type="Proteomes" id="UP000887569">
    <property type="component" value="Unplaced"/>
</dbReference>
<dbReference type="WBParaSite" id="PgR092_g036_t01">
    <property type="protein sequence ID" value="PgR092_g036_t01"/>
    <property type="gene ID" value="PgR092_g036"/>
</dbReference>
<proteinExistence type="predicted"/>
<name>A0A915C700_PARUN</name>
<protein>
    <submittedName>
        <fullName evidence="2">Uncharacterized protein</fullName>
    </submittedName>
</protein>
<organism evidence="1 2">
    <name type="scientific">Parascaris univalens</name>
    <name type="common">Nematode worm</name>
    <dbReference type="NCBI Taxonomy" id="6257"/>
    <lineage>
        <taxon>Eukaryota</taxon>
        <taxon>Metazoa</taxon>
        <taxon>Ecdysozoa</taxon>
        <taxon>Nematoda</taxon>
        <taxon>Chromadorea</taxon>
        <taxon>Rhabditida</taxon>
        <taxon>Spirurina</taxon>
        <taxon>Ascaridomorpha</taxon>
        <taxon>Ascaridoidea</taxon>
        <taxon>Ascarididae</taxon>
        <taxon>Parascaris</taxon>
    </lineage>
</organism>
<evidence type="ECO:0000313" key="1">
    <source>
        <dbReference type="Proteomes" id="UP000887569"/>
    </source>
</evidence>
<accession>A0A915C700</accession>
<sequence length="69" mass="7553">MKITAFLIYARLPNGKTILELSRRPVRPTLPSRSLTGISDVDEHPHLSNLSSSRWVAYFAVASVGISSA</sequence>
<dbReference type="AlphaFoldDB" id="A0A915C700"/>